<reference evidence="1" key="2">
    <citation type="journal article" date="2013" name="Mar. Genomics">
        <title>Expression of sulfatases in Rhodopirellula baltica and the diversity of sulfatases in the genus Rhodopirellula.</title>
        <authorList>
            <person name="Wegner C.E."/>
            <person name="Richter-Heitmann T."/>
            <person name="Klindworth A."/>
            <person name="Klockow C."/>
            <person name="Richter M."/>
            <person name="Achstetter T."/>
            <person name="Glockner F.O."/>
            <person name="Harder J."/>
        </authorList>
    </citation>
    <scope>NUCLEOTIDE SEQUENCE [LARGE SCALE GENOMIC DNA]</scope>
    <source>
        <strain evidence="1">6C</strain>
    </source>
</reference>
<dbReference type="AlphaFoldDB" id="M2ALJ2"/>
<protein>
    <submittedName>
        <fullName evidence="1">Uncharacterized protein</fullName>
    </submittedName>
</protein>
<gene>
    <name evidence="1" type="ORF">RE6C_05775</name>
</gene>
<proteinExistence type="predicted"/>
<evidence type="ECO:0000313" key="1">
    <source>
        <dbReference type="EMBL" id="EMB13547.1"/>
    </source>
</evidence>
<reference evidence="1" key="1">
    <citation type="submission" date="2012-11" db="EMBL/GenBank/DDBJ databases">
        <title>Permanent draft genomes of Rhodopirellula europaea strain SH398 and 6C.</title>
        <authorList>
            <person name="Richter M."/>
            <person name="Richter-Heitmann T."/>
            <person name="Frank C."/>
            <person name="Harder J."/>
            <person name="Glockner F.O."/>
        </authorList>
    </citation>
    <scope>NUCLEOTIDE SEQUENCE</scope>
    <source>
        <strain evidence="1">6C</strain>
    </source>
</reference>
<keyword evidence="2" id="KW-1185">Reference proteome</keyword>
<accession>M2ALJ2</accession>
<dbReference type="Proteomes" id="UP000011529">
    <property type="component" value="Unassembled WGS sequence"/>
</dbReference>
<name>M2ALJ2_9BACT</name>
<comment type="caution">
    <text evidence="1">The sequence shown here is derived from an EMBL/GenBank/DDBJ whole genome shotgun (WGS) entry which is preliminary data.</text>
</comment>
<evidence type="ECO:0000313" key="2">
    <source>
        <dbReference type="Proteomes" id="UP000011529"/>
    </source>
</evidence>
<sequence>MALATPLREDHSPQWAETARFGGIFLVAVRYRTVPFVDRTGLHFPAFKRGCCMDAKIVSVLATCLGARKPPQTGYEDLEPDHAQTSRYLHSYFTER</sequence>
<dbReference type="EMBL" id="ANMO01000257">
    <property type="protein sequence ID" value="EMB13547.1"/>
    <property type="molecule type" value="Genomic_DNA"/>
</dbReference>
<organism evidence="1 2">
    <name type="scientific">Rhodopirellula europaea 6C</name>
    <dbReference type="NCBI Taxonomy" id="1263867"/>
    <lineage>
        <taxon>Bacteria</taxon>
        <taxon>Pseudomonadati</taxon>
        <taxon>Planctomycetota</taxon>
        <taxon>Planctomycetia</taxon>
        <taxon>Pirellulales</taxon>
        <taxon>Pirellulaceae</taxon>
        <taxon>Rhodopirellula</taxon>
    </lineage>
</organism>